<gene>
    <name evidence="1" type="ORF">LXD69_08295</name>
</gene>
<evidence type="ECO:0008006" key="3">
    <source>
        <dbReference type="Google" id="ProtNLM"/>
    </source>
</evidence>
<name>A0ABY4HSA3_9FLAO</name>
<reference evidence="1" key="1">
    <citation type="submission" date="2021-12" db="EMBL/GenBank/DDBJ databases">
        <authorList>
            <person name="Cha I.-T."/>
            <person name="Lee K.-E."/>
            <person name="Park S.-J."/>
        </authorList>
    </citation>
    <scope>NUCLEOTIDE SEQUENCE</scope>
    <source>
        <strain evidence="1">YSM-43</strain>
    </source>
</reference>
<proteinExistence type="predicted"/>
<keyword evidence="2" id="KW-1185">Reference proteome</keyword>
<organism evidence="1 2">
    <name type="scientific">Flavobacterium sediminilitoris</name>
    <dbReference type="NCBI Taxonomy" id="2024526"/>
    <lineage>
        <taxon>Bacteria</taxon>
        <taxon>Pseudomonadati</taxon>
        <taxon>Bacteroidota</taxon>
        <taxon>Flavobacteriia</taxon>
        <taxon>Flavobacteriales</taxon>
        <taxon>Flavobacteriaceae</taxon>
        <taxon>Flavobacterium</taxon>
    </lineage>
</organism>
<evidence type="ECO:0000313" key="2">
    <source>
        <dbReference type="Proteomes" id="UP000830454"/>
    </source>
</evidence>
<dbReference type="EMBL" id="CP090145">
    <property type="protein sequence ID" value="UOX35510.1"/>
    <property type="molecule type" value="Genomic_DNA"/>
</dbReference>
<evidence type="ECO:0000313" key="1">
    <source>
        <dbReference type="EMBL" id="UOX35510.1"/>
    </source>
</evidence>
<protein>
    <recommendedName>
        <fullName evidence="3">Type VI secretion system (T6SS) VasB/ImpH family protein</fullName>
    </recommendedName>
</protein>
<reference evidence="1" key="2">
    <citation type="submission" date="2022-04" db="EMBL/GenBank/DDBJ databases">
        <title>Complete Genome Sequence of Flavobacterium sediminilitoris YSM-43, Isolated from a Tidal Sediment.</title>
        <authorList>
            <person name="Lee P.A."/>
        </authorList>
    </citation>
    <scope>NUCLEOTIDE SEQUENCE</scope>
    <source>
        <strain evidence="1">YSM-43</strain>
    </source>
</reference>
<dbReference type="Proteomes" id="UP000830454">
    <property type="component" value="Chromosome"/>
</dbReference>
<dbReference type="RefSeq" id="WP_045968986.1">
    <property type="nucleotide sequence ID" value="NZ_CP090145.1"/>
</dbReference>
<sequence>MTEEQTFIDNQKKLTPFDLRAELLLESLLENNVDDLNIVLRSNGLFYRKFSKDKMSISYDLIDKEILNIDISRDGFYDVLPESISHNFRNSNKGNNPVEEFKARKREEKEARHFFNPIENELFRFRHSIEKNESHFFSNLSANGIVDIIKTILVFKQNIPDDLVVKMFYAILQQKDNSNQNIDGIVNTLEQILEEKVTYKTKNIQLESLIDNIEESNDFIMGINTTLESNEEIYLKKYSFTIGPLKNSENLNHYFKNEVMDSFLNNFFNLFLPFHVQYDFDLILNKEDQLFLMDDKQYKSRLGISTIL</sequence>
<accession>A0ABY4HSA3</accession>